<protein>
    <submittedName>
        <fullName evidence="1">Uncharacterized protein</fullName>
    </submittedName>
</protein>
<evidence type="ECO:0000313" key="1">
    <source>
        <dbReference type="EMBL" id="MBK1632337.1"/>
    </source>
</evidence>
<gene>
    <name evidence="1" type="ORF">CKO31_16660</name>
</gene>
<proteinExistence type="predicted"/>
<dbReference type="EMBL" id="NRRV01000045">
    <property type="protein sequence ID" value="MBK1632337.1"/>
    <property type="molecule type" value="Genomic_DNA"/>
</dbReference>
<reference evidence="1 2" key="1">
    <citation type="journal article" date="2020" name="Microorganisms">
        <title>Osmotic Adaptation and Compatible Solute Biosynthesis of Phototrophic Bacteria as Revealed from Genome Analyses.</title>
        <authorList>
            <person name="Imhoff J.F."/>
            <person name="Rahn T."/>
            <person name="Kunzel S."/>
            <person name="Keller A."/>
            <person name="Neulinger S.C."/>
        </authorList>
    </citation>
    <scope>NUCLEOTIDE SEQUENCE [LARGE SCALE GENOMIC DNA]</scope>
    <source>
        <strain evidence="1 2">DSM 6210</strain>
    </source>
</reference>
<name>A0ABS1CKH6_9GAMM</name>
<keyword evidence="2" id="KW-1185">Reference proteome</keyword>
<organism evidence="1 2">
    <name type="scientific">Thiohalocapsa halophila</name>
    <dbReference type="NCBI Taxonomy" id="69359"/>
    <lineage>
        <taxon>Bacteria</taxon>
        <taxon>Pseudomonadati</taxon>
        <taxon>Pseudomonadota</taxon>
        <taxon>Gammaproteobacteria</taxon>
        <taxon>Chromatiales</taxon>
        <taxon>Chromatiaceae</taxon>
        <taxon>Thiohalocapsa</taxon>
    </lineage>
</organism>
<comment type="caution">
    <text evidence="1">The sequence shown here is derived from an EMBL/GenBank/DDBJ whole genome shotgun (WGS) entry which is preliminary data.</text>
</comment>
<accession>A0ABS1CKH6</accession>
<evidence type="ECO:0000313" key="2">
    <source>
        <dbReference type="Proteomes" id="UP000748752"/>
    </source>
</evidence>
<dbReference type="Proteomes" id="UP000748752">
    <property type="component" value="Unassembled WGS sequence"/>
</dbReference>
<sequence length="377" mass="43537">MSTRAWYDYYVIAPDTGMLSLAMRFYKWGDGTPENALEEYVLLQGRLHQHSNRLPVEWLDRLLRKQLGNLHACLPPHFAVGAFLFLLQRASDEAQRERWRGLGSQRQRPHAHVRFALDEAMAEHPFEIPPQTDPLLQRVRGFIATAAYLRPWQAYGLRLDLLHWLQYLTQPTHGADMGSLAGDWEPPWDIDYRYRCFFWIDPQDPFRIDQMAIELCERDETDVLTTLPDTTAHPDDNAWQRKQLEQLRATIREHDIGITSLALLQHEYTATPDRFFGLREQPDPEATARRARLEELRSSCNMLVGQIQNRFGPEVAATSRAIMEQIDDFDILLDLAIPTIDSADSTAWLNTLHKKVPPALIEAAQRTRELSKAADHP</sequence>